<sequence>MSIIEPFVLESSNGSITVDGINQLECFIPESHRFKEKYVKNTMESSNLSIGEQIAYQWTKPETGGFYQNEEFGSLGMKYHLWIDERIEMDDDENFDKAELAELFTSNSAISSLSHTLFRQNKKIEPTEHNGITTSIIPAIFDCSSDDVDIKCLFFTRNNKYDIQSMLKLQDWENILRITLSQLINDGYVGGKVTVLPSDKSFEISLKLGLALEPKVLEEEYINSKSMKLRETILNEI</sequence>
<evidence type="ECO:0000313" key="2">
    <source>
        <dbReference type="Proteomes" id="UP000000599"/>
    </source>
</evidence>
<accession>B5RSU0</accession>
<dbReference type="HOGENOM" id="CLU_1170609_0_0_1"/>
<dbReference type="VEuPathDB" id="FungiDB:DEHA2A09702g"/>
<dbReference type="InParanoid" id="B5RSU0"/>
<gene>
    <name evidence="1" type="ordered locus">DEHA2A09702g</name>
</gene>
<protein>
    <submittedName>
        <fullName evidence="1">DEHA2A09702p</fullName>
    </submittedName>
</protein>
<dbReference type="EMBL" id="CR382133">
    <property type="protein sequence ID" value="CAR65396.1"/>
    <property type="molecule type" value="Genomic_DNA"/>
</dbReference>
<dbReference type="Proteomes" id="UP000000599">
    <property type="component" value="Chromosome A"/>
</dbReference>
<proteinExistence type="predicted"/>
<keyword evidence="2" id="KW-1185">Reference proteome</keyword>
<dbReference type="RefSeq" id="XP_002770019.1">
    <property type="nucleotide sequence ID" value="XM_002769973.1"/>
</dbReference>
<name>B5RSU0_DEBHA</name>
<reference evidence="1 2" key="1">
    <citation type="journal article" date="2004" name="Nature">
        <title>Genome evolution in yeasts.</title>
        <authorList>
            <consortium name="Genolevures"/>
            <person name="Dujon B."/>
            <person name="Sherman D."/>
            <person name="Fischer G."/>
            <person name="Durrens P."/>
            <person name="Casaregola S."/>
            <person name="Lafontaine I."/>
            <person name="de Montigny J."/>
            <person name="Marck C."/>
            <person name="Neuveglise C."/>
            <person name="Talla E."/>
            <person name="Goffard N."/>
            <person name="Frangeul L."/>
            <person name="Aigle M."/>
            <person name="Anthouard V."/>
            <person name="Babour A."/>
            <person name="Barbe V."/>
            <person name="Barnay S."/>
            <person name="Blanchin S."/>
            <person name="Beckerich J.M."/>
            <person name="Beyne E."/>
            <person name="Bleykasten C."/>
            <person name="Boisrame A."/>
            <person name="Boyer J."/>
            <person name="Cattolico L."/>
            <person name="Confanioleri F."/>
            <person name="de Daruvar A."/>
            <person name="Despons L."/>
            <person name="Fabre E."/>
            <person name="Fairhead C."/>
            <person name="Ferry-Dumazet H."/>
            <person name="Groppi A."/>
            <person name="Hantraye F."/>
            <person name="Hennequin C."/>
            <person name="Jauniaux N."/>
            <person name="Joyet P."/>
            <person name="Kachouri R."/>
            <person name="Kerrest A."/>
            <person name="Koszul R."/>
            <person name="Lemaire M."/>
            <person name="Lesur I."/>
            <person name="Ma L."/>
            <person name="Muller H."/>
            <person name="Nicaud J.M."/>
            <person name="Nikolski M."/>
            <person name="Oztas S."/>
            <person name="Ozier-Kalogeropoulos O."/>
            <person name="Pellenz S."/>
            <person name="Potier S."/>
            <person name="Richard G.F."/>
            <person name="Straub M.L."/>
            <person name="Suleau A."/>
            <person name="Swennene D."/>
            <person name="Tekaia F."/>
            <person name="Wesolowski-Louvel M."/>
            <person name="Westhof E."/>
            <person name="Wirth B."/>
            <person name="Zeniou-Meyer M."/>
            <person name="Zivanovic I."/>
            <person name="Bolotin-Fukuhara M."/>
            <person name="Thierry A."/>
            <person name="Bouchier C."/>
            <person name="Caudron B."/>
            <person name="Scarpelli C."/>
            <person name="Gaillardin C."/>
            <person name="Weissenbach J."/>
            <person name="Wincker P."/>
            <person name="Souciet J.L."/>
        </authorList>
    </citation>
    <scope>NUCLEOTIDE SEQUENCE [LARGE SCALE GENOMIC DNA]</scope>
    <source>
        <strain evidence="2">ATCC 36239 / CBS 767 / BCRC 21394 / JCM 1990 / NBRC 0083 / IGC 2968</strain>
    </source>
</reference>
<dbReference type="GeneID" id="8998110"/>
<evidence type="ECO:0000313" key="1">
    <source>
        <dbReference type="EMBL" id="CAR65396.1"/>
    </source>
</evidence>
<dbReference type="KEGG" id="dha:DEHA2A09702g"/>
<organism evidence="1 2">
    <name type="scientific">Debaryomyces hansenii (strain ATCC 36239 / CBS 767 / BCRC 21394 / JCM 1990 / NBRC 0083 / IGC 2968)</name>
    <name type="common">Yeast</name>
    <name type="synonym">Torulaspora hansenii</name>
    <dbReference type="NCBI Taxonomy" id="284592"/>
    <lineage>
        <taxon>Eukaryota</taxon>
        <taxon>Fungi</taxon>
        <taxon>Dikarya</taxon>
        <taxon>Ascomycota</taxon>
        <taxon>Saccharomycotina</taxon>
        <taxon>Pichiomycetes</taxon>
        <taxon>Debaryomycetaceae</taxon>
        <taxon>Debaryomyces</taxon>
    </lineage>
</organism>
<dbReference type="AlphaFoldDB" id="B5RSU0"/>